<dbReference type="InterPro" id="IPR008979">
    <property type="entry name" value="Galactose-bd-like_sf"/>
</dbReference>
<dbReference type="EMBL" id="BOOF01000025">
    <property type="protein sequence ID" value="GIH63533.1"/>
    <property type="molecule type" value="Genomic_DNA"/>
</dbReference>
<comment type="similarity">
    <text evidence="1 5">Belongs to the glycosyl hydrolase 27 family.</text>
</comment>
<accession>A0ABQ4GQ10</accession>
<proteinExistence type="inferred from homology"/>
<dbReference type="InterPro" id="IPR018905">
    <property type="entry name" value="A-galactase_NEW3"/>
</dbReference>
<dbReference type="InterPro" id="IPR002241">
    <property type="entry name" value="Glyco_hydro_27"/>
</dbReference>
<dbReference type="InterPro" id="IPR013785">
    <property type="entry name" value="Aldolase_TIM"/>
</dbReference>
<evidence type="ECO:0000256" key="5">
    <source>
        <dbReference type="RuleBase" id="RU361168"/>
    </source>
</evidence>
<dbReference type="Gene3D" id="2.60.120.1060">
    <property type="entry name" value="NPCBM/NEW2 domain"/>
    <property type="match status" value="1"/>
</dbReference>
<dbReference type="SUPFAM" id="SSF51445">
    <property type="entry name" value="(Trans)glycosidases"/>
    <property type="match status" value="1"/>
</dbReference>
<dbReference type="SMART" id="SM00776">
    <property type="entry name" value="NPCBM"/>
    <property type="match status" value="1"/>
</dbReference>
<dbReference type="Pfam" id="PF08305">
    <property type="entry name" value="NPCBM"/>
    <property type="match status" value="1"/>
</dbReference>
<dbReference type="Pfam" id="PF16499">
    <property type="entry name" value="Melibiase_2"/>
    <property type="match status" value="1"/>
</dbReference>
<feature type="domain" description="Glycosyl hydrolase family 98 putative carbohydrate-binding module" evidence="7">
    <location>
        <begin position="519"/>
        <end position="664"/>
    </location>
</feature>
<keyword evidence="2 6" id="KW-0732">Signal</keyword>
<dbReference type="PANTHER" id="PTHR11452:SF75">
    <property type="entry name" value="ALPHA-GALACTOSIDASE MEL1"/>
    <property type="match status" value="1"/>
</dbReference>
<feature type="chain" id="PRO_5045439211" description="Alpha-galactosidase" evidence="6">
    <location>
        <begin position="24"/>
        <end position="665"/>
    </location>
</feature>
<evidence type="ECO:0000313" key="9">
    <source>
        <dbReference type="Proteomes" id="UP000660454"/>
    </source>
</evidence>
<dbReference type="RefSeq" id="WP_204049957.1">
    <property type="nucleotide sequence ID" value="NZ_BOOF01000025.1"/>
</dbReference>
<evidence type="ECO:0000313" key="8">
    <source>
        <dbReference type="EMBL" id="GIH63533.1"/>
    </source>
</evidence>
<dbReference type="SUPFAM" id="SSF49785">
    <property type="entry name" value="Galactose-binding domain-like"/>
    <property type="match status" value="1"/>
</dbReference>
<comment type="catalytic activity">
    <reaction evidence="5">
        <text>Hydrolysis of terminal, non-reducing alpha-D-galactose residues in alpha-D-galactosides, including galactose oligosaccharides, galactomannans and galactolipids.</text>
        <dbReference type="EC" id="3.2.1.22"/>
    </reaction>
</comment>
<dbReference type="InterPro" id="IPR041233">
    <property type="entry name" value="Melibiase_C"/>
</dbReference>
<sequence length="665" mass="70247">MRIRSAALTAVLLGMLAIPAAGAAARATSPPAIDAPPMGWSSRSLGCSVSETSVRQAADGLAALAAVGYRYVIIDGCWLAPQRDGGALVADRTRFPSGITALADYVHDKGLKLGLALSAGTKACAGGGPGSYDNEAADGALIRSWGVDYLKYDWCSIPTADFPGKNSQAIAQTLYPRMRQALGDTIAFAMNNEDGNSVPWLWGAQVATTWRTNVYNRPITDNYAAMVGIWETDMLRADYPGPRSWADPDLILTGGGGMTETEYRSQFSLWAMGAAPLVLMADPVKAPAAIVANPKVIAVDQDPLGVQAHFAATDGWYHVLVKPLENGDRAVALFNESDRQTTISTTASRLKLPHASAYRVEDLWTGEVTLTEGRLAAAVPAHGVVMYRIGAGREQAPPAVTFEVDPATFLGDDRPSALEPGRENELVTRVTDTGGTDRLDDVEVTLDVPEGWQARALTPARSSGRLGAGEIFTVRWAVTPPAGAPRTAFEIGGRASFGWRGRTAQVSGHAVVQVAEAPARGTTALSDLGWTRATSHLGPVERDTSNGDAAAGDGRPITIEGVRYAQGLGAHAPADIEFYVARRCSEVRFLGGVDDEVGANGSVQFEVWADGERVARSGVITGSQPAVRVSAAVRDARYVRLVVTNAGDNAYFDHADLADATITCD</sequence>
<dbReference type="SUPFAM" id="SSF51011">
    <property type="entry name" value="Glycosyl hydrolase domain"/>
    <property type="match status" value="1"/>
</dbReference>
<dbReference type="Gene3D" id="3.20.20.70">
    <property type="entry name" value="Aldolase class I"/>
    <property type="match status" value="1"/>
</dbReference>
<evidence type="ECO:0000256" key="4">
    <source>
        <dbReference type="ARBA" id="ARBA00023295"/>
    </source>
</evidence>
<evidence type="ECO:0000259" key="7">
    <source>
        <dbReference type="SMART" id="SM00776"/>
    </source>
</evidence>
<keyword evidence="3 5" id="KW-0378">Hydrolase</keyword>
<keyword evidence="4 5" id="KW-0326">Glycosidase</keyword>
<dbReference type="CDD" id="cd14792">
    <property type="entry name" value="GH27"/>
    <property type="match status" value="1"/>
</dbReference>
<dbReference type="InterPro" id="IPR013780">
    <property type="entry name" value="Glyco_hydro_b"/>
</dbReference>
<gene>
    <name evidence="8" type="primary">galA_1</name>
    <name evidence="8" type="ORF">Msi02_43500</name>
</gene>
<feature type="signal peptide" evidence="6">
    <location>
        <begin position="1"/>
        <end position="23"/>
    </location>
</feature>
<dbReference type="InterPro" id="IPR017853">
    <property type="entry name" value="GH"/>
</dbReference>
<dbReference type="Gene3D" id="2.60.40.1180">
    <property type="entry name" value="Golgi alpha-mannosidase II"/>
    <property type="match status" value="1"/>
</dbReference>
<evidence type="ECO:0000256" key="1">
    <source>
        <dbReference type="ARBA" id="ARBA00009743"/>
    </source>
</evidence>
<organism evidence="8 9">
    <name type="scientific">Microbispora siamensis</name>
    <dbReference type="NCBI Taxonomy" id="564413"/>
    <lineage>
        <taxon>Bacteria</taxon>
        <taxon>Bacillati</taxon>
        <taxon>Actinomycetota</taxon>
        <taxon>Actinomycetes</taxon>
        <taxon>Streptosporangiales</taxon>
        <taxon>Streptosporangiaceae</taxon>
        <taxon>Microbispora</taxon>
    </lineage>
</organism>
<keyword evidence="9" id="KW-1185">Reference proteome</keyword>
<protein>
    <recommendedName>
        <fullName evidence="5">Alpha-galactosidase</fullName>
        <ecNumber evidence="5">3.2.1.22</ecNumber>
    </recommendedName>
    <alternativeName>
        <fullName evidence="5">Melibiase</fullName>
    </alternativeName>
</protein>
<keyword evidence="5" id="KW-1015">Disulfide bond</keyword>
<dbReference type="InterPro" id="IPR038637">
    <property type="entry name" value="NPCBM_sf"/>
</dbReference>
<comment type="caution">
    <text evidence="8">The sequence shown here is derived from an EMBL/GenBank/DDBJ whole genome shotgun (WGS) entry which is preliminary data.</text>
</comment>
<dbReference type="EC" id="3.2.1.22" evidence="5"/>
<dbReference type="Pfam" id="PF17801">
    <property type="entry name" value="Melibiase_C"/>
    <property type="match status" value="1"/>
</dbReference>
<dbReference type="PRINTS" id="PR00740">
    <property type="entry name" value="GLHYDRLASE27"/>
</dbReference>
<evidence type="ECO:0000256" key="2">
    <source>
        <dbReference type="ARBA" id="ARBA00022729"/>
    </source>
</evidence>
<dbReference type="PANTHER" id="PTHR11452">
    <property type="entry name" value="ALPHA-GALACTOSIDASE/ALPHA-N-ACETYLGALACTOSAMINIDASE"/>
    <property type="match status" value="1"/>
</dbReference>
<evidence type="ECO:0000256" key="6">
    <source>
        <dbReference type="SAM" id="SignalP"/>
    </source>
</evidence>
<dbReference type="InterPro" id="IPR013222">
    <property type="entry name" value="Glyco_hyd_98_carb-bd"/>
</dbReference>
<dbReference type="Proteomes" id="UP000660454">
    <property type="component" value="Unassembled WGS sequence"/>
</dbReference>
<name>A0ABQ4GQ10_9ACTN</name>
<dbReference type="Pfam" id="PF10633">
    <property type="entry name" value="NPCBM_assoc"/>
    <property type="match status" value="1"/>
</dbReference>
<evidence type="ECO:0000256" key="3">
    <source>
        <dbReference type="ARBA" id="ARBA00022801"/>
    </source>
</evidence>
<reference evidence="8 9" key="1">
    <citation type="submission" date="2021-01" db="EMBL/GenBank/DDBJ databases">
        <title>Whole genome shotgun sequence of Microbispora siamensis NBRC 104113.</title>
        <authorList>
            <person name="Komaki H."/>
            <person name="Tamura T."/>
        </authorList>
    </citation>
    <scope>NUCLEOTIDE SEQUENCE [LARGE SCALE GENOMIC DNA]</scope>
    <source>
        <strain evidence="8 9">NBRC 104113</strain>
    </source>
</reference>